<dbReference type="EMBL" id="JARVLH010000009">
    <property type="protein sequence ID" value="MEX5286270.1"/>
    <property type="molecule type" value="Genomic_DNA"/>
</dbReference>
<accession>A0ABV3X8X4</accession>
<evidence type="ECO:0000313" key="2">
    <source>
        <dbReference type="Proteomes" id="UP001559623"/>
    </source>
</evidence>
<dbReference type="Proteomes" id="UP001559623">
    <property type="component" value="Unassembled WGS sequence"/>
</dbReference>
<name>A0ABV3X8X4_9FIRM</name>
<evidence type="ECO:0000313" key="1">
    <source>
        <dbReference type="EMBL" id="MEX5286270.1"/>
    </source>
</evidence>
<dbReference type="RefSeq" id="WP_368847988.1">
    <property type="nucleotide sequence ID" value="NZ_CP194411.1"/>
</dbReference>
<sequence>MKHHIMFLMLSDVKVNPEHTLVSITEYKQGIGKCAVTNESAVRYFLLQEEAGKRLQLDKLFLFATNKVKEPIAIANCPDVPTGCTHLDFFRKRLKDVLPGIEKEDFIETVPFDENEARSATIDTILNMAGRIMKYAKEEHPNDEVVLHADLTGGPRHVVMLMLAVMRLLQYNGITIGKTLYSNLPNKIVEEANDIYRLFDLIAGADEFAQFGSVSAILRYFGYKREDGKLAGGTSGSPSLDALLRAMDGFAEEIKICHYGAFRHAIEELARAWHAFRTAREEGLHGVDARMMAQLRFRIEAEYDTILSETLDDVRLMEWCVRHNYPQQALTLFTERVPIFLQESGILHLDPAFKEKVAQEKGKDDKRRTIFYLFADYRDEAAETIMSKLDSRLAKAQSAYLKNIRRIMGEALDGKQVEDFDLLQALGFDQELIQILQEADVLENHRKMCAWGKNPEALAAEINLDPFGRMLADKFRLYKRTQRLKAHPENEAKFDANWEDFFNHKMKPAQKCKELSKFIKDAINPEDATTLFSRLERKPGAEKILSLRHWLDKGDLSCKIPREQLEQILSLYQTIKTERNLSNHAREDSEPGKAREVIAYIEEGIRLLKDGQKQLKQA</sequence>
<protein>
    <submittedName>
        <fullName evidence="1">TM1812 family CRISPR-associated protein</fullName>
    </submittedName>
</protein>
<gene>
    <name evidence="1" type="ORF">QCO44_11680</name>
</gene>
<keyword evidence="2" id="KW-1185">Reference proteome</keyword>
<reference evidence="1 2" key="1">
    <citation type="submission" date="2023-04" db="EMBL/GenBank/DDBJ databases">
        <title>Genome Sequence of Selenomonas sputigena ATCC 33150.</title>
        <authorList>
            <person name="Miller D.P."/>
            <person name="Anvari S."/>
            <person name="Polson S.W."/>
            <person name="Macdonald M."/>
            <person name="Mcdowell J.V."/>
        </authorList>
    </citation>
    <scope>NUCLEOTIDE SEQUENCE [LARGE SCALE GENOMIC DNA]</scope>
    <source>
        <strain evidence="1 2">ATCC 33150</strain>
    </source>
</reference>
<proteinExistence type="predicted"/>
<comment type="caution">
    <text evidence="1">The sequence shown here is derived from an EMBL/GenBank/DDBJ whole genome shotgun (WGS) entry which is preliminary data.</text>
</comment>
<organism evidence="1 2">
    <name type="scientific">Selenomonas sputigena</name>
    <dbReference type="NCBI Taxonomy" id="69823"/>
    <lineage>
        <taxon>Bacteria</taxon>
        <taxon>Bacillati</taxon>
        <taxon>Bacillota</taxon>
        <taxon>Negativicutes</taxon>
        <taxon>Selenomonadales</taxon>
        <taxon>Selenomonadaceae</taxon>
        <taxon>Selenomonas</taxon>
    </lineage>
</organism>